<dbReference type="Proteomes" id="UP000675781">
    <property type="component" value="Unassembled WGS sequence"/>
</dbReference>
<dbReference type="PANTHER" id="PTHR31047">
    <property type="entry name" value="MEIOTICALLY UP-REGULATED GENE 157 PROTEIN"/>
    <property type="match status" value="1"/>
</dbReference>
<dbReference type="RefSeq" id="WP_212527625.1">
    <property type="nucleotide sequence ID" value="NZ_JAGSOG010000022.1"/>
</dbReference>
<keyword evidence="2" id="KW-1185">Reference proteome</keyword>
<dbReference type="GO" id="GO:0016787">
    <property type="term" value="F:hydrolase activity"/>
    <property type="evidence" value="ECO:0007669"/>
    <property type="project" value="UniProtKB-KW"/>
</dbReference>
<dbReference type="EMBL" id="JAGSOG010000022">
    <property type="protein sequence ID" value="MBR7833103.1"/>
    <property type="molecule type" value="Genomic_DNA"/>
</dbReference>
<dbReference type="InterPro" id="IPR008313">
    <property type="entry name" value="GH125"/>
</dbReference>
<dbReference type="Pfam" id="PF06824">
    <property type="entry name" value="Glyco_hydro_125"/>
    <property type="match status" value="1"/>
</dbReference>
<dbReference type="GO" id="GO:0005975">
    <property type="term" value="P:carbohydrate metabolic process"/>
    <property type="evidence" value="ECO:0007669"/>
    <property type="project" value="InterPro"/>
</dbReference>
<gene>
    <name evidence="1" type="ORF">KDL01_07500</name>
</gene>
<dbReference type="SMART" id="SM01149">
    <property type="entry name" value="DUF1237"/>
    <property type="match status" value="1"/>
</dbReference>
<evidence type="ECO:0000313" key="1">
    <source>
        <dbReference type="EMBL" id="MBR7833103.1"/>
    </source>
</evidence>
<dbReference type="Gene3D" id="1.50.10.10">
    <property type="match status" value="1"/>
</dbReference>
<proteinExistence type="predicted"/>
<dbReference type="SUPFAM" id="SSF48208">
    <property type="entry name" value="Six-hairpin glycosidases"/>
    <property type="match status" value="1"/>
</dbReference>
<keyword evidence="1" id="KW-0378">Hydrolase</keyword>
<dbReference type="PIRSF" id="PIRSF028846">
    <property type="entry name" value="UCP028846"/>
    <property type="match status" value="1"/>
</dbReference>
<dbReference type="InterPro" id="IPR012341">
    <property type="entry name" value="6hp_glycosidase-like_sf"/>
</dbReference>
<comment type="caution">
    <text evidence="1">The sequence shown here is derived from an EMBL/GenBank/DDBJ whole genome shotgun (WGS) entry which is preliminary data.</text>
</comment>
<protein>
    <submittedName>
        <fullName evidence="1">Glycoside hydrolase family 125 protein</fullName>
    </submittedName>
</protein>
<organism evidence="1 2">
    <name type="scientific">Actinospica durhamensis</name>
    <dbReference type="NCBI Taxonomy" id="1508375"/>
    <lineage>
        <taxon>Bacteria</taxon>
        <taxon>Bacillati</taxon>
        <taxon>Actinomycetota</taxon>
        <taxon>Actinomycetes</taxon>
        <taxon>Catenulisporales</taxon>
        <taxon>Actinospicaceae</taxon>
        <taxon>Actinospica</taxon>
    </lineage>
</organism>
<name>A0A941EMH9_9ACTN</name>
<dbReference type="InterPro" id="IPR008928">
    <property type="entry name" value="6-hairpin_glycosidase_sf"/>
</dbReference>
<dbReference type="AlphaFoldDB" id="A0A941EMH9"/>
<sequence length="431" mass="47091">MHAVAAELAALRERIGAILDEETAALVVRFADETLHRAARTLADDTVFLLTGDIPAMWLRDSAAQVLPLIRLGDALPAAEGFAVAVLRRQLACIALDPYANAFNAGPDGAGHQSDETAMSPDVWERKYEVDSLCYPLHLAYRIWRGYGRTDVFDAGYWAAVERVVELWETEQDHENASTYRFQRHDAPASDSLERVGRGPLVAVTGLTWSAFRPSDDACAYGYNVPDNQFAAVVLGRLAEIGEAAPPPGPTGADLLARAAKLRTAIEDGLRAHALIDDPETGPRWAYEVDGYGGVLEADDANVPSLLSLPLLGYCRREDPVYLATRAFVLSERNPTYHRGSAASGVGSPHTPDRHVWPIALAVAALTDTDEQAKRDALRTLLATRGGTDRIHESFHADRPETWTRGWFSWAEAMFCELALECCGFPDPEKG</sequence>
<reference evidence="1" key="1">
    <citation type="submission" date="2021-04" db="EMBL/GenBank/DDBJ databases">
        <title>Genome based classification of Actinospica acidithermotolerans sp. nov., an actinobacterium isolated from an Indonesian hot spring.</title>
        <authorList>
            <person name="Kusuma A.B."/>
            <person name="Putra K.E."/>
            <person name="Nafisah S."/>
            <person name="Loh J."/>
            <person name="Nouioui I."/>
            <person name="Goodfellow M."/>
        </authorList>
    </citation>
    <scope>NUCLEOTIDE SEQUENCE</scope>
    <source>
        <strain evidence="1">CSCA 57</strain>
    </source>
</reference>
<dbReference type="PANTHER" id="PTHR31047:SF0">
    <property type="entry name" value="MEIOTICALLY UP-REGULATED GENE 157 PROTEIN"/>
    <property type="match status" value="1"/>
</dbReference>
<accession>A0A941EMH9</accession>
<evidence type="ECO:0000313" key="2">
    <source>
        <dbReference type="Proteomes" id="UP000675781"/>
    </source>
</evidence>